<evidence type="ECO:0000256" key="3">
    <source>
        <dbReference type="ARBA" id="ARBA00022958"/>
    </source>
</evidence>
<proteinExistence type="predicted"/>
<evidence type="ECO:0000256" key="1">
    <source>
        <dbReference type="ARBA" id="ARBA00022448"/>
    </source>
</evidence>
<evidence type="ECO:0000256" key="4">
    <source>
        <dbReference type="ARBA" id="ARBA00023065"/>
    </source>
</evidence>
<name>A0A926EE15_9FIRM</name>
<keyword evidence="2" id="KW-0633">Potassium transport</keyword>
<dbReference type="AlphaFoldDB" id="A0A926EE15"/>
<keyword evidence="4" id="KW-0406">Ion transport</keyword>
<feature type="domain" description="RCK N-terminal" evidence="5">
    <location>
        <begin position="1"/>
        <end position="118"/>
    </location>
</feature>
<dbReference type="Proteomes" id="UP000660861">
    <property type="component" value="Unassembled WGS sequence"/>
</dbReference>
<comment type="caution">
    <text evidence="6">The sequence shown here is derived from an EMBL/GenBank/DDBJ whole genome shotgun (WGS) entry which is preliminary data.</text>
</comment>
<evidence type="ECO:0000259" key="5">
    <source>
        <dbReference type="PROSITE" id="PS51201"/>
    </source>
</evidence>
<accession>A0A926EE15</accession>
<dbReference type="InterPro" id="IPR050721">
    <property type="entry name" value="Trk_Ktr_HKT_K-transport"/>
</dbReference>
<dbReference type="PRINTS" id="PR00335">
    <property type="entry name" value="KUPTAKETRKA"/>
</dbReference>
<dbReference type="PANTHER" id="PTHR43833:SF5">
    <property type="entry name" value="TRK SYSTEM POTASSIUM UPTAKE PROTEIN TRKA"/>
    <property type="match status" value="1"/>
</dbReference>
<dbReference type="InterPro" id="IPR036291">
    <property type="entry name" value="NAD(P)-bd_dom_sf"/>
</dbReference>
<protein>
    <submittedName>
        <fullName evidence="6">TrkA family potassium uptake protein</fullName>
    </submittedName>
</protein>
<reference evidence="6" key="1">
    <citation type="submission" date="2020-08" db="EMBL/GenBank/DDBJ databases">
        <title>Genome public.</title>
        <authorList>
            <person name="Liu C."/>
            <person name="Sun Q."/>
        </authorList>
    </citation>
    <scope>NUCLEOTIDE SEQUENCE</scope>
    <source>
        <strain evidence="6">NSJ-54</strain>
    </source>
</reference>
<dbReference type="SUPFAM" id="SSF51735">
    <property type="entry name" value="NAD(P)-binding Rossmann-fold domains"/>
    <property type="match status" value="1"/>
</dbReference>
<evidence type="ECO:0000256" key="2">
    <source>
        <dbReference type="ARBA" id="ARBA00022538"/>
    </source>
</evidence>
<evidence type="ECO:0000313" key="6">
    <source>
        <dbReference type="EMBL" id="MBC8571358.1"/>
    </source>
</evidence>
<dbReference type="EMBL" id="JACRTC010000010">
    <property type="protein sequence ID" value="MBC8571358.1"/>
    <property type="molecule type" value="Genomic_DNA"/>
</dbReference>
<dbReference type="GO" id="GO:0015079">
    <property type="term" value="F:potassium ion transmembrane transporter activity"/>
    <property type="evidence" value="ECO:0007669"/>
    <property type="project" value="InterPro"/>
</dbReference>
<evidence type="ECO:0000313" key="7">
    <source>
        <dbReference type="Proteomes" id="UP000660861"/>
    </source>
</evidence>
<dbReference type="Pfam" id="PF02254">
    <property type="entry name" value="TrkA_N"/>
    <property type="match status" value="1"/>
</dbReference>
<sequence>MNILIIGCRKAGSRLASILCRMNHDVSVLDKEEESFDRLDDDFCGITVAGVPIDLDVLRNAGIENCDAVICVTPNDNVNIMASQMAKEIFHVPVVICRIYDPSREEIFSHIGIHTVCPTNLTVSSICSALADTDIGEYMAFGTSTVRFTTHDLPAQMAGGTMKELQMEPEHQLFGVLNSKGLFHPAMERDYILREDDRLVVASMVH</sequence>
<gene>
    <name evidence="6" type="ORF">H8709_11065</name>
</gene>
<dbReference type="InterPro" id="IPR006036">
    <property type="entry name" value="K_uptake_TrkA"/>
</dbReference>
<dbReference type="Gene3D" id="3.40.50.720">
    <property type="entry name" value="NAD(P)-binding Rossmann-like Domain"/>
    <property type="match status" value="1"/>
</dbReference>
<keyword evidence="7" id="KW-1185">Reference proteome</keyword>
<keyword evidence="1" id="KW-0813">Transport</keyword>
<dbReference type="InterPro" id="IPR003148">
    <property type="entry name" value="RCK_N"/>
</dbReference>
<dbReference type="PANTHER" id="PTHR43833">
    <property type="entry name" value="POTASSIUM CHANNEL PROTEIN 2-RELATED-RELATED"/>
    <property type="match status" value="1"/>
</dbReference>
<dbReference type="GO" id="GO:0005886">
    <property type="term" value="C:plasma membrane"/>
    <property type="evidence" value="ECO:0007669"/>
    <property type="project" value="InterPro"/>
</dbReference>
<organism evidence="6 7">
    <name type="scientific">Zongyangia hominis</name>
    <dbReference type="NCBI Taxonomy" id="2763677"/>
    <lineage>
        <taxon>Bacteria</taxon>
        <taxon>Bacillati</taxon>
        <taxon>Bacillota</taxon>
        <taxon>Clostridia</taxon>
        <taxon>Eubacteriales</taxon>
        <taxon>Oscillospiraceae</taxon>
        <taxon>Zongyangia</taxon>
    </lineage>
</organism>
<keyword evidence="3" id="KW-0630">Potassium</keyword>
<dbReference type="RefSeq" id="WP_262398409.1">
    <property type="nucleotide sequence ID" value="NZ_JACRTC010000010.1"/>
</dbReference>
<dbReference type="PROSITE" id="PS51201">
    <property type="entry name" value="RCK_N"/>
    <property type="match status" value="1"/>
</dbReference>